<proteinExistence type="predicted"/>
<protein>
    <submittedName>
        <fullName evidence="1">Uncharacterized protein</fullName>
    </submittedName>
</protein>
<dbReference type="EMBL" id="FN595509">
    <property type="protein sequence ID" value="CCB49491.1"/>
    <property type="molecule type" value="Genomic_DNA"/>
</dbReference>
<evidence type="ECO:0000313" key="1">
    <source>
        <dbReference type="EMBL" id="CCB49491.1"/>
    </source>
</evidence>
<dbReference type="PaxDb" id="29760-VIT_13s0064g01200.t01"/>
<evidence type="ECO:0000313" key="2">
    <source>
        <dbReference type="Proteomes" id="UP000009183"/>
    </source>
</evidence>
<name>F6HBB2_VITVI</name>
<dbReference type="Proteomes" id="UP000009183">
    <property type="component" value="Chromosome 13"/>
</dbReference>
<dbReference type="HOGENOM" id="CLU_3128158_0_0_1"/>
<organism evidence="1 2">
    <name type="scientific">Vitis vinifera</name>
    <name type="common">Grape</name>
    <dbReference type="NCBI Taxonomy" id="29760"/>
    <lineage>
        <taxon>Eukaryota</taxon>
        <taxon>Viridiplantae</taxon>
        <taxon>Streptophyta</taxon>
        <taxon>Embryophyta</taxon>
        <taxon>Tracheophyta</taxon>
        <taxon>Spermatophyta</taxon>
        <taxon>Magnoliopsida</taxon>
        <taxon>eudicotyledons</taxon>
        <taxon>Gunneridae</taxon>
        <taxon>Pentapetalae</taxon>
        <taxon>rosids</taxon>
        <taxon>Vitales</taxon>
        <taxon>Vitaceae</taxon>
        <taxon>Viteae</taxon>
        <taxon>Vitis</taxon>
    </lineage>
</organism>
<dbReference type="AlphaFoldDB" id="F6HBB2"/>
<accession>F6HBB2</accession>
<keyword evidence="2" id="KW-1185">Reference proteome</keyword>
<reference evidence="2" key="1">
    <citation type="journal article" date="2007" name="Nature">
        <title>The grapevine genome sequence suggests ancestral hexaploidization in major angiosperm phyla.</title>
        <authorList>
            <consortium name="The French-Italian Public Consortium for Grapevine Genome Characterization."/>
            <person name="Jaillon O."/>
            <person name="Aury J.-M."/>
            <person name="Noel B."/>
            <person name="Policriti A."/>
            <person name="Clepet C."/>
            <person name="Casagrande A."/>
            <person name="Choisne N."/>
            <person name="Aubourg S."/>
            <person name="Vitulo N."/>
            <person name="Jubin C."/>
            <person name="Vezzi A."/>
            <person name="Legeai F."/>
            <person name="Hugueney P."/>
            <person name="Dasilva C."/>
            <person name="Horner D."/>
            <person name="Mica E."/>
            <person name="Jublot D."/>
            <person name="Poulain J."/>
            <person name="Bruyere C."/>
            <person name="Billault A."/>
            <person name="Segurens B."/>
            <person name="Gouyvenoux M."/>
            <person name="Ugarte E."/>
            <person name="Cattonaro F."/>
            <person name="Anthouard V."/>
            <person name="Vico V."/>
            <person name="Del Fabbro C."/>
            <person name="Alaux M."/>
            <person name="Di Gaspero G."/>
            <person name="Dumas V."/>
            <person name="Felice N."/>
            <person name="Paillard S."/>
            <person name="Juman I."/>
            <person name="Moroldo M."/>
            <person name="Scalabrin S."/>
            <person name="Canaguier A."/>
            <person name="Le Clainche I."/>
            <person name="Malacrida G."/>
            <person name="Durand E."/>
            <person name="Pesole G."/>
            <person name="Laucou V."/>
            <person name="Chatelet P."/>
            <person name="Merdinoglu D."/>
            <person name="Delledonne M."/>
            <person name="Pezzotti M."/>
            <person name="Lecharny A."/>
            <person name="Scarpelli C."/>
            <person name="Artiguenave F."/>
            <person name="Pe M.E."/>
            <person name="Valle G."/>
            <person name="Morgante M."/>
            <person name="Caboche M."/>
            <person name="Adam-Blondon A.-F."/>
            <person name="Weissenbach J."/>
            <person name="Quetier F."/>
            <person name="Wincker P."/>
        </authorList>
    </citation>
    <scope>NUCLEOTIDE SEQUENCE [LARGE SCALE GENOMIC DNA]</scope>
    <source>
        <strain evidence="2">cv. Pinot noir / PN40024</strain>
    </source>
</reference>
<sequence>MKGHSITFFFPESKGLKSVGEARQRIAFLFLNLVVEPAPDPVFELHWGSM</sequence>
<dbReference type="InParanoid" id="F6HBB2"/>
<gene>
    <name evidence="1" type="ordered locus">VIT_13s0064g01200</name>
</gene>